<keyword evidence="2" id="KW-1185">Reference proteome</keyword>
<accession>A0A192GZH5</accession>
<evidence type="ECO:0000313" key="1">
    <source>
        <dbReference type="EMBL" id="ANK61392.1"/>
    </source>
</evidence>
<evidence type="ECO:0000313" key="2">
    <source>
        <dbReference type="Proteomes" id="UP000078582"/>
    </source>
</evidence>
<dbReference type="OrthoDB" id="2248271at2"/>
<sequence length="109" mass="12421">MYDLIPMNMAEVAEKLQWYQGAGESKSESSVIQDSILAISQFHLDEALEGPYWTAKWQVANYEIVILSADEVIGIIKTPSDTFEANFRENANKLIDYLRQQVAELVKNH</sequence>
<dbReference type="RefSeq" id="WP_068222543.1">
    <property type="nucleotide sequence ID" value="NZ_CP014623.1"/>
</dbReference>
<dbReference type="KEGG" id="lbt:AYR52_00830"/>
<dbReference type="STRING" id="375175.AYR53_00645"/>
<organism evidence="1 2">
    <name type="scientific">Loigolactobacillus backii</name>
    <dbReference type="NCBI Taxonomy" id="375175"/>
    <lineage>
        <taxon>Bacteria</taxon>
        <taxon>Bacillati</taxon>
        <taxon>Bacillota</taxon>
        <taxon>Bacilli</taxon>
        <taxon>Lactobacillales</taxon>
        <taxon>Lactobacillaceae</taxon>
        <taxon>Loigolactobacillus</taxon>
    </lineage>
</organism>
<reference evidence="1 2" key="1">
    <citation type="submission" date="2016-03" db="EMBL/GenBank/DDBJ databases">
        <title>Pediococcus and Lactobacillus from brewery environment - whole genome sequencing and assembly.</title>
        <authorList>
            <person name="Behr J."/>
            <person name="Geissler A.J."/>
            <person name="Vogel R.F."/>
        </authorList>
    </citation>
    <scope>NUCLEOTIDE SEQUENCE [LARGE SCALE GENOMIC DNA]</scope>
    <source>
        <strain evidence="1 2">TMW 1.1989</strain>
    </source>
</reference>
<protein>
    <submittedName>
        <fullName evidence="1">Uncharacterized protein</fullName>
    </submittedName>
</protein>
<dbReference type="GeneID" id="42980744"/>
<proteinExistence type="predicted"/>
<name>A0A192GZH5_9LACO</name>
<dbReference type="EMBL" id="CP014873">
    <property type="protein sequence ID" value="ANK61392.1"/>
    <property type="molecule type" value="Genomic_DNA"/>
</dbReference>
<dbReference type="Proteomes" id="UP000078582">
    <property type="component" value="Chromosome"/>
</dbReference>
<gene>
    <name evidence="1" type="ORF">AYR53_00645</name>
</gene>
<dbReference type="AlphaFoldDB" id="A0A192GZH5"/>